<keyword evidence="2" id="KW-1133">Transmembrane helix</keyword>
<sequence>MGSRSEFHIQHNSTGALSPREAARLASQAAARYYHRVHQFRFEPLRSFDQFLVLCAALGVCFVLVYYWRQVLKCVVGDDKISIDRFQLIYWGILQCCGCCDGEWTRTVSGPCCCCFPAWRGRNLKRLFGESLGLYPISVRVQNIVVGSLPQDRYSWFPEAPSLFVQVVPDESSPTLNTEVVTEANTECTQFTSTLTLLVKNNPGDDPVRFIAKKMHLTGTSEVADCSVNPARLVMWAQQGRKVRLQMGGRARRSDPLSMPWILLDLSIPPEFKYFRKQVGVFTPILSQSALRGSTREGGEQGDPTPSLFCGAGDRHGFVDLPMTTSTEFFAITDAVQFQDSYPLVNDKGAEVYEDWDMAGQALQNTRSCANVIGCWVLALFLFFLLLRIFTSGCLEKYKQLEAIQLFSAKRGVKFEPHNEDLREAVDEVCSFRDLSLEIFEHIIHRDPQAKECFPPVEYAKCVRLQNTTRPWMLAIPCPPRTCSFDTFLEDTDATIWVVLFACICGICLCKLWEAHSLHREILTPPKQRRSGRSMSIALRGLDTR</sequence>
<evidence type="ECO:0000256" key="1">
    <source>
        <dbReference type="SAM" id="MobiDB-lite"/>
    </source>
</evidence>
<dbReference type="AlphaFoldDB" id="A0A7S4UW82"/>
<feature type="transmembrane region" description="Helical" evidence="2">
    <location>
        <begin position="370"/>
        <end position="390"/>
    </location>
</feature>
<gene>
    <name evidence="3" type="ORF">AMON00008_LOCUS1726</name>
</gene>
<feature type="region of interest" description="Disordered" evidence="1">
    <location>
        <begin position="1"/>
        <end position="20"/>
    </location>
</feature>
<evidence type="ECO:0000313" key="3">
    <source>
        <dbReference type="EMBL" id="CAE4562107.1"/>
    </source>
</evidence>
<feature type="transmembrane region" description="Helical" evidence="2">
    <location>
        <begin position="51"/>
        <end position="68"/>
    </location>
</feature>
<evidence type="ECO:0000256" key="2">
    <source>
        <dbReference type="SAM" id="Phobius"/>
    </source>
</evidence>
<keyword evidence="2" id="KW-0472">Membrane</keyword>
<reference evidence="3" key="1">
    <citation type="submission" date="2021-01" db="EMBL/GenBank/DDBJ databases">
        <authorList>
            <person name="Corre E."/>
            <person name="Pelletier E."/>
            <person name="Niang G."/>
            <person name="Scheremetjew M."/>
            <person name="Finn R."/>
            <person name="Kale V."/>
            <person name="Holt S."/>
            <person name="Cochrane G."/>
            <person name="Meng A."/>
            <person name="Brown T."/>
            <person name="Cohen L."/>
        </authorList>
    </citation>
    <scope>NUCLEOTIDE SEQUENCE</scope>
    <source>
        <strain evidence="3">CCMP3105</strain>
    </source>
</reference>
<dbReference type="EMBL" id="HBNR01002470">
    <property type="protein sequence ID" value="CAE4562107.1"/>
    <property type="molecule type" value="Transcribed_RNA"/>
</dbReference>
<keyword evidence="2" id="KW-0812">Transmembrane</keyword>
<name>A0A7S4UW82_9DINO</name>
<protein>
    <submittedName>
        <fullName evidence="3">Uncharacterized protein</fullName>
    </submittedName>
</protein>
<proteinExistence type="predicted"/>
<organism evidence="3">
    <name type="scientific">Alexandrium monilatum</name>
    <dbReference type="NCBI Taxonomy" id="311494"/>
    <lineage>
        <taxon>Eukaryota</taxon>
        <taxon>Sar</taxon>
        <taxon>Alveolata</taxon>
        <taxon>Dinophyceae</taxon>
        <taxon>Gonyaulacales</taxon>
        <taxon>Pyrocystaceae</taxon>
        <taxon>Alexandrium</taxon>
    </lineage>
</organism>
<accession>A0A7S4UW82</accession>